<dbReference type="AlphaFoldDB" id="A0A0X3NZ21"/>
<accession>A0A0X3NZ21</accession>
<dbReference type="EMBL" id="GEEE01018397">
    <property type="protein sequence ID" value="JAP44828.1"/>
    <property type="molecule type" value="Transcribed_RNA"/>
</dbReference>
<proteinExistence type="predicted"/>
<sequence>RPLNPCSSPATEVEYRRSKNHFRVLTNCVKPGFELTPFRRLRVGNGARSRAERLSCCGRRRRTCQNHLGSLSWIAWDVLVILSHRLRVVSFKTNSRYFT</sequence>
<reference evidence="1" key="1">
    <citation type="submission" date="2016-01" db="EMBL/GenBank/DDBJ databases">
        <title>Reference transcriptome for the parasite Schistocephalus solidus: insights into the molecular evolution of parasitism.</title>
        <authorList>
            <person name="Hebert F.O."/>
            <person name="Grambauer S."/>
            <person name="Barber I."/>
            <person name="Landry C.R."/>
            <person name="Aubin-Horth N."/>
        </authorList>
    </citation>
    <scope>NUCLEOTIDE SEQUENCE</scope>
</reference>
<evidence type="ECO:0000313" key="1">
    <source>
        <dbReference type="EMBL" id="JAP44828.1"/>
    </source>
</evidence>
<feature type="non-terminal residue" evidence="1">
    <location>
        <position position="1"/>
    </location>
</feature>
<protein>
    <submittedName>
        <fullName evidence="1">Uncharacterized protein</fullName>
    </submittedName>
</protein>
<gene>
    <name evidence="1" type="ORF">TR140289</name>
</gene>
<organism evidence="1">
    <name type="scientific">Schistocephalus solidus</name>
    <name type="common">Tapeworm</name>
    <dbReference type="NCBI Taxonomy" id="70667"/>
    <lineage>
        <taxon>Eukaryota</taxon>
        <taxon>Metazoa</taxon>
        <taxon>Spiralia</taxon>
        <taxon>Lophotrochozoa</taxon>
        <taxon>Platyhelminthes</taxon>
        <taxon>Cestoda</taxon>
        <taxon>Eucestoda</taxon>
        <taxon>Diphyllobothriidea</taxon>
        <taxon>Diphyllobothriidae</taxon>
        <taxon>Schistocephalus</taxon>
    </lineage>
</organism>
<name>A0A0X3NZ21_SCHSO</name>